<sequence length="92" mass="10763">MLPSGRKEPIEQRIGDAITGLIRQNSINEVQITELKDMSSKYRISDLSNLLQDYFVEVLGGESDEVVNINKFKRCVSEFVYRYNENDWQFLK</sequence>
<gene>
    <name evidence="1" type="ORF">St703_27240</name>
</gene>
<evidence type="ECO:0000313" key="2">
    <source>
        <dbReference type="Proteomes" id="UP000326951"/>
    </source>
</evidence>
<dbReference type="Proteomes" id="UP000326951">
    <property type="component" value="Chromosome"/>
</dbReference>
<accession>A0A5K7X1W0</accession>
<organism evidence="1 2">
    <name type="scientific">Sporolactobacillus terrae</name>
    <dbReference type="NCBI Taxonomy" id="269673"/>
    <lineage>
        <taxon>Bacteria</taxon>
        <taxon>Bacillati</taxon>
        <taxon>Bacillota</taxon>
        <taxon>Bacilli</taxon>
        <taxon>Bacillales</taxon>
        <taxon>Sporolactobacillaceae</taxon>
        <taxon>Sporolactobacillus</taxon>
    </lineage>
</organism>
<reference evidence="1 2" key="1">
    <citation type="submission" date="2019-09" db="EMBL/GenBank/DDBJ databases">
        <title>Complete genome sequence of Sporolactobacillus terrae 70-3.</title>
        <authorList>
            <person name="Tanaka N."/>
            <person name="Shiwa Y."/>
            <person name="Fujita N."/>
            <person name="Tanasupawat S."/>
        </authorList>
    </citation>
    <scope>NUCLEOTIDE SEQUENCE [LARGE SCALE GENOMIC DNA]</scope>
    <source>
        <strain evidence="1 2">70-3</strain>
    </source>
</reference>
<protein>
    <submittedName>
        <fullName evidence="1">Uncharacterized protein</fullName>
    </submittedName>
</protein>
<proteinExistence type="predicted"/>
<evidence type="ECO:0000313" key="1">
    <source>
        <dbReference type="EMBL" id="BBO00020.1"/>
    </source>
</evidence>
<dbReference type="EMBL" id="AP021853">
    <property type="protein sequence ID" value="BBO00020.1"/>
    <property type="molecule type" value="Genomic_DNA"/>
</dbReference>
<name>A0A5K7X1W0_9BACL</name>
<dbReference type="AlphaFoldDB" id="A0A5K7X1W0"/>